<comment type="similarity">
    <text evidence="1 2">Belongs to the LOG family.</text>
</comment>
<dbReference type="Proteomes" id="UP000540191">
    <property type="component" value="Unassembled WGS sequence"/>
</dbReference>
<dbReference type="NCBIfam" id="TIGR00730">
    <property type="entry name" value="Rossman fold protein, TIGR00730 family"/>
    <property type="match status" value="1"/>
</dbReference>
<comment type="caution">
    <text evidence="3">The sequence shown here is derived from an EMBL/GenBank/DDBJ whole genome shotgun (WGS) entry which is preliminary data.</text>
</comment>
<protein>
    <recommendedName>
        <fullName evidence="2">Cytokinin riboside 5'-monophosphate phosphoribohydrolase</fullName>
        <ecNumber evidence="2">3.2.2.n1</ecNumber>
    </recommendedName>
</protein>
<comment type="catalytic activity">
    <reaction evidence="2">
        <text>9-ribosyl-trans-zeatin 5'-phosphate + H2O = trans-zeatin + D-ribose 5-phosphate</text>
        <dbReference type="Rhea" id="RHEA:48564"/>
        <dbReference type="ChEBI" id="CHEBI:15377"/>
        <dbReference type="ChEBI" id="CHEBI:16522"/>
        <dbReference type="ChEBI" id="CHEBI:78346"/>
        <dbReference type="ChEBI" id="CHEBI:87947"/>
        <dbReference type="EC" id="3.2.2.n1"/>
    </reaction>
</comment>
<comment type="catalytic activity">
    <reaction evidence="2">
        <text>N(6)-(dimethylallyl)adenosine 5'-phosphate + H2O = N(6)-dimethylallyladenine + D-ribose 5-phosphate</text>
        <dbReference type="Rhea" id="RHEA:48560"/>
        <dbReference type="ChEBI" id="CHEBI:15377"/>
        <dbReference type="ChEBI" id="CHEBI:17660"/>
        <dbReference type="ChEBI" id="CHEBI:57526"/>
        <dbReference type="ChEBI" id="CHEBI:78346"/>
        <dbReference type="EC" id="3.2.2.n1"/>
    </reaction>
</comment>
<evidence type="ECO:0000313" key="3">
    <source>
        <dbReference type="EMBL" id="MBB4736152.1"/>
    </source>
</evidence>
<name>A0A7W7GQ09_9MICC</name>
<reference evidence="3 4" key="1">
    <citation type="submission" date="2020-08" db="EMBL/GenBank/DDBJ databases">
        <title>Sequencing the genomes of 1000 actinobacteria strains.</title>
        <authorList>
            <person name="Klenk H.-P."/>
        </authorList>
    </citation>
    <scope>NUCLEOTIDE SEQUENCE [LARGE SCALE GENOMIC DNA]</scope>
    <source>
        <strain evidence="3 4">DSM 23974</strain>
    </source>
</reference>
<gene>
    <name evidence="3" type="ORF">HDA30_001660</name>
</gene>
<keyword evidence="2" id="KW-0378">Hydrolase</keyword>
<dbReference type="SUPFAM" id="SSF102405">
    <property type="entry name" value="MCP/YpsA-like"/>
    <property type="match status" value="1"/>
</dbReference>
<dbReference type="GO" id="GO:0005829">
    <property type="term" value="C:cytosol"/>
    <property type="evidence" value="ECO:0007669"/>
    <property type="project" value="TreeGrafter"/>
</dbReference>
<dbReference type="GO" id="GO:0009691">
    <property type="term" value="P:cytokinin biosynthetic process"/>
    <property type="evidence" value="ECO:0007669"/>
    <property type="project" value="UniProtKB-UniRule"/>
</dbReference>
<accession>A0A7W7GQ09</accession>
<dbReference type="GO" id="GO:0016799">
    <property type="term" value="F:hydrolase activity, hydrolyzing N-glycosyl compounds"/>
    <property type="evidence" value="ECO:0007669"/>
    <property type="project" value="TreeGrafter"/>
</dbReference>
<dbReference type="InterPro" id="IPR005269">
    <property type="entry name" value="LOG"/>
</dbReference>
<dbReference type="RefSeq" id="WP_184241797.1">
    <property type="nucleotide sequence ID" value="NZ_JACHNA010000001.1"/>
</dbReference>
<dbReference type="Gene3D" id="3.40.50.450">
    <property type="match status" value="1"/>
</dbReference>
<dbReference type="EC" id="3.2.2.n1" evidence="2"/>
<evidence type="ECO:0000256" key="2">
    <source>
        <dbReference type="RuleBase" id="RU363015"/>
    </source>
</evidence>
<dbReference type="EMBL" id="JACHNA010000001">
    <property type="protein sequence ID" value="MBB4736152.1"/>
    <property type="molecule type" value="Genomic_DNA"/>
</dbReference>
<dbReference type="PANTHER" id="PTHR31223:SF70">
    <property type="entry name" value="LOG FAMILY PROTEIN YJL055W"/>
    <property type="match status" value="1"/>
</dbReference>
<proteinExistence type="inferred from homology"/>
<keyword evidence="2" id="KW-0203">Cytokinin biosynthesis</keyword>
<dbReference type="InterPro" id="IPR031100">
    <property type="entry name" value="LOG_fam"/>
</dbReference>
<organism evidence="3 4">
    <name type="scientific">Micrococcus cohnii</name>
    <dbReference type="NCBI Taxonomy" id="993416"/>
    <lineage>
        <taxon>Bacteria</taxon>
        <taxon>Bacillati</taxon>
        <taxon>Actinomycetota</taxon>
        <taxon>Actinomycetes</taxon>
        <taxon>Micrococcales</taxon>
        <taxon>Micrococcaceae</taxon>
        <taxon>Micrococcus</taxon>
    </lineage>
</organism>
<evidence type="ECO:0000256" key="1">
    <source>
        <dbReference type="ARBA" id="ARBA00006763"/>
    </source>
</evidence>
<dbReference type="Pfam" id="PF03641">
    <property type="entry name" value="Lysine_decarbox"/>
    <property type="match status" value="1"/>
</dbReference>
<dbReference type="PANTHER" id="PTHR31223">
    <property type="entry name" value="LOG FAMILY PROTEIN YJL055W"/>
    <property type="match status" value="1"/>
</dbReference>
<dbReference type="AlphaFoldDB" id="A0A7W7GQ09"/>
<keyword evidence="4" id="KW-1185">Reference proteome</keyword>
<sequence length="196" mass="20883">MTDATAAPAPVSAVTVFTGSAAGVDPRYAELTRELATDLAGRGVDVVYGGGHVGLMGVLADTALATGGRVVGVMPQHLVDREIAHPGLSELEVVADMHERKLRMAALGDAFVALPGGAGTLEEFFEVWTWQQLGLHPKPVVLYDAQFWAPLTALIDHMVAEGFLRQVYRDSLIVVDAPDELAAVLERWEAPASKWG</sequence>
<evidence type="ECO:0000313" key="4">
    <source>
        <dbReference type="Proteomes" id="UP000540191"/>
    </source>
</evidence>